<evidence type="ECO:0000313" key="1">
    <source>
        <dbReference type="EMBL" id="CCB58447.1"/>
    </source>
</evidence>
<name>F6HUS9_VITVI</name>
<proteinExistence type="predicted"/>
<accession>F6HUS9</accession>
<gene>
    <name evidence="1" type="ordered locus">VIT_14s0066g00190</name>
</gene>
<dbReference type="Proteomes" id="UP000009183">
    <property type="component" value="Chromosome 14"/>
</dbReference>
<evidence type="ECO:0000313" key="2">
    <source>
        <dbReference type="Proteomes" id="UP000009183"/>
    </source>
</evidence>
<dbReference type="HOGENOM" id="CLU_1941919_0_0_1"/>
<dbReference type="AlphaFoldDB" id="F6HUS9"/>
<dbReference type="PaxDb" id="29760-VIT_14s0066g00190.t01"/>
<keyword evidence="2" id="KW-1185">Reference proteome</keyword>
<dbReference type="EMBL" id="FN596252">
    <property type="protein sequence ID" value="CCB58447.1"/>
    <property type="molecule type" value="Genomic_DNA"/>
</dbReference>
<sequence length="130" mass="14377">MEQKNPGSTDLRMACICFLSVVRRCFLDTDLPLILTPVRCYWANTTAGMRPWALSLAETLLPVHSLGMARITCYAETGGDDESENDLGFNIAVLRRPAGINVWEGFVAATFFHRHSMGLDGLLRLAFPTA</sequence>
<dbReference type="OrthoDB" id="10637914at2759"/>
<reference evidence="2" key="1">
    <citation type="journal article" date="2007" name="Nature">
        <title>The grapevine genome sequence suggests ancestral hexaploidization in major angiosperm phyla.</title>
        <authorList>
            <consortium name="The French-Italian Public Consortium for Grapevine Genome Characterization."/>
            <person name="Jaillon O."/>
            <person name="Aury J.-M."/>
            <person name="Noel B."/>
            <person name="Policriti A."/>
            <person name="Clepet C."/>
            <person name="Casagrande A."/>
            <person name="Choisne N."/>
            <person name="Aubourg S."/>
            <person name="Vitulo N."/>
            <person name="Jubin C."/>
            <person name="Vezzi A."/>
            <person name="Legeai F."/>
            <person name="Hugueney P."/>
            <person name="Dasilva C."/>
            <person name="Horner D."/>
            <person name="Mica E."/>
            <person name="Jublot D."/>
            <person name="Poulain J."/>
            <person name="Bruyere C."/>
            <person name="Billault A."/>
            <person name="Segurens B."/>
            <person name="Gouyvenoux M."/>
            <person name="Ugarte E."/>
            <person name="Cattonaro F."/>
            <person name="Anthouard V."/>
            <person name="Vico V."/>
            <person name="Del Fabbro C."/>
            <person name="Alaux M."/>
            <person name="Di Gaspero G."/>
            <person name="Dumas V."/>
            <person name="Felice N."/>
            <person name="Paillard S."/>
            <person name="Juman I."/>
            <person name="Moroldo M."/>
            <person name="Scalabrin S."/>
            <person name="Canaguier A."/>
            <person name="Le Clainche I."/>
            <person name="Malacrida G."/>
            <person name="Durand E."/>
            <person name="Pesole G."/>
            <person name="Laucou V."/>
            <person name="Chatelet P."/>
            <person name="Merdinoglu D."/>
            <person name="Delledonne M."/>
            <person name="Pezzotti M."/>
            <person name="Lecharny A."/>
            <person name="Scarpelli C."/>
            <person name="Artiguenave F."/>
            <person name="Pe M.E."/>
            <person name="Valle G."/>
            <person name="Morgante M."/>
            <person name="Caboche M."/>
            <person name="Adam-Blondon A.-F."/>
            <person name="Weissenbach J."/>
            <person name="Quetier F."/>
            <person name="Wincker P."/>
        </authorList>
    </citation>
    <scope>NUCLEOTIDE SEQUENCE [LARGE SCALE GENOMIC DNA]</scope>
    <source>
        <strain evidence="2">cv. Pinot noir / PN40024</strain>
    </source>
</reference>
<organism evidence="1 2">
    <name type="scientific">Vitis vinifera</name>
    <name type="common">Grape</name>
    <dbReference type="NCBI Taxonomy" id="29760"/>
    <lineage>
        <taxon>Eukaryota</taxon>
        <taxon>Viridiplantae</taxon>
        <taxon>Streptophyta</taxon>
        <taxon>Embryophyta</taxon>
        <taxon>Tracheophyta</taxon>
        <taxon>Spermatophyta</taxon>
        <taxon>Magnoliopsida</taxon>
        <taxon>eudicotyledons</taxon>
        <taxon>Gunneridae</taxon>
        <taxon>Pentapetalae</taxon>
        <taxon>rosids</taxon>
        <taxon>Vitales</taxon>
        <taxon>Vitaceae</taxon>
        <taxon>Viteae</taxon>
        <taxon>Vitis</taxon>
    </lineage>
</organism>
<dbReference type="InParanoid" id="F6HUS9"/>
<protein>
    <submittedName>
        <fullName evidence="1">Uncharacterized protein</fullName>
    </submittedName>
</protein>